<accession>E0SMT6</accession>
<protein>
    <submittedName>
        <fullName evidence="2">Uncharacterized protein</fullName>
    </submittedName>
</protein>
<gene>
    <name evidence="2" type="ordered locus">Dda3937_03487</name>
</gene>
<dbReference type="AlphaFoldDB" id="E0SMT6"/>
<dbReference type="Proteomes" id="UP000006859">
    <property type="component" value="Chromosome"/>
</dbReference>
<sequence>MHFSMDMINSLLFARPRHGAIVRAFLVVRFNRINNSPSEKDRRNTVSIFVVNILTSLIYHIIWDEINAT</sequence>
<feature type="transmembrane region" description="Helical" evidence="1">
    <location>
        <begin position="46"/>
        <end position="63"/>
    </location>
</feature>
<dbReference type="HOGENOM" id="CLU_2769190_0_0_6"/>
<proteinExistence type="predicted"/>
<evidence type="ECO:0000313" key="3">
    <source>
        <dbReference type="Proteomes" id="UP000006859"/>
    </source>
</evidence>
<keyword evidence="1" id="KW-0472">Membrane</keyword>
<dbReference type="EMBL" id="CP002038">
    <property type="protein sequence ID" value="ADM98206.1"/>
    <property type="molecule type" value="Genomic_DNA"/>
</dbReference>
<reference evidence="2 3" key="1">
    <citation type="journal article" date="2011" name="J. Bacteriol.">
        <title>Genome sequence of the plant-pathogenic bacterium Dickeya dadantii 3937.</title>
        <authorList>
            <person name="Glasner J.D."/>
            <person name="Yang C.H."/>
            <person name="Reverchon S."/>
            <person name="Hugouvieux-Cotte-Pattat N."/>
            <person name="Condemine G."/>
            <person name="Bohin J.P."/>
            <person name="Van Gijsegem F."/>
            <person name="Yang S."/>
            <person name="Franza T."/>
            <person name="Expert D."/>
            <person name="Plunkett G. III"/>
            <person name="San Francisco M.J."/>
            <person name="Charkowski A.O."/>
            <person name="Py B."/>
            <person name="Bell K."/>
            <person name="Rauscher L."/>
            <person name="Rodriguez-Palenzuela P."/>
            <person name="Toussaint A."/>
            <person name="Holeva M.C."/>
            <person name="He S.Y."/>
            <person name="Douet V."/>
            <person name="Boccara M."/>
            <person name="Blanco C."/>
            <person name="Toth I."/>
            <person name="Anderson B.D."/>
            <person name="Biehl B.S."/>
            <person name="Mau B."/>
            <person name="Flynn S.M."/>
            <person name="Barras F."/>
            <person name="Lindeberg M."/>
            <person name="Birch P.R."/>
            <person name="Tsuyumu S."/>
            <person name="Shi X."/>
            <person name="Hibbing M."/>
            <person name="Yap M.N."/>
            <person name="Carpentier M."/>
            <person name="Dassa E."/>
            <person name="Umehara M."/>
            <person name="Kim J.F."/>
            <person name="Rusch M."/>
            <person name="Soni P."/>
            <person name="Mayhew G.F."/>
            <person name="Fouts D.E."/>
            <person name="Gill S.R."/>
            <person name="Blattner F.R."/>
            <person name="Keen N.T."/>
            <person name="Perna N.T."/>
        </authorList>
    </citation>
    <scope>NUCLEOTIDE SEQUENCE [LARGE SCALE GENOMIC DNA]</scope>
    <source>
        <strain evidence="2 3">3937</strain>
    </source>
</reference>
<keyword evidence="1" id="KW-1133">Transmembrane helix</keyword>
<organism evidence="2 3">
    <name type="scientific">Dickeya dadantii (strain 3937)</name>
    <name type="common">Erwinia chrysanthemi (strain 3937)</name>
    <dbReference type="NCBI Taxonomy" id="198628"/>
    <lineage>
        <taxon>Bacteria</taxon>
        <taxon>Pseudomonadati</taxon>
        <taxon>Pseudomonadota</taxon>
        <taxon>Gammaproteobacteria</taxon>
        <taxon>Enterobacterales</taxon>
        <taxon>Pectobacteriaceae</taxon>
        <taxon>Dickeya</taxon>
    </lineage>
</organism>
<evidence type="ECO:0000256" key="1">
    <source>
        <dbReference type="SAM" id="Phobius"/>
    </source>
</evidence>
<keyword evidence="3" id="KW-1185">Reference proteome</keyword>
<dbReference type="KEGG" id="ddd:Dda3937_03487"/>
<evidence type="ECO:0000313" key="2">
    <source>
        <dbReference type="EMBL" id="ADM98206.1"/>
    </source>
</evidence>
<name>E0SMT6_DICD3</name>
<keyword evidence="1" id="KW-0812">Transmembrane</keyword>